<dbReference type="RefSeq" id="WP_055230500.1">
    <property type="nucleotide sequence ID" value="NZ_CATWOB010000032.1"/>
</dbReference>
<dbReference type="CDD" id="cd01392">
    <property type="entry name" value="HTH_LacI"/>
    <property type="match status" value="1"/>
</dbReference>
<dbReference type="PROSITE" id="PS50932">
    <property type="entry name" value="HTH_LACI_2"/>
    <property type="match status" value="1"/>
</dbReference>
<accession>A0A174AEB8</accession>
<dbReference type="PANTHER" id="PTHR30146">
    <property type="entry name" value="LACI-RELATED TRANSCRIPTIONAL REPRESSOR"/>
    <property type="match status" value="1"/>
</dbReference>
<dbReference type="PROSITE" id="PS00356">
    <property type="entry name" value="HTH_LACI_1"/>
    <property type="match status" value="1"/>
</dbReference>
<evidence type="ECO:0000313" key="5">
    <source>
        <dbReference type="EMBL" id="RGS38341.1"/>
    </source>
</evidence>
<dbReference type="SMART" id="SM00354">
    <property type="entry name" value="HTH_LACI"/>
    <property type="match status" value="1"/>
</dbReference>
<evidence type="ECO:0000313" key="6">
    <source>
        <dbReference type="Proteomes" id="UP000266172"/>
    </source>
</evidence>
<dbReference type="Pfam" id="PF00356">
    <property type="entry name" value="LacI"/>
    <property type="match status" value="1"/>
</dbReference>
<keyword evidence="1" id="KW-0805">Transcription regulation</keyword>
<comment type="caution">
    <text evidence="5">The sequence shown here is derived from an EMBL/GenBank/DDBJ whole genome shotgun (WGS) entry which is preliminary data.</text>
</comment>
<dbReference type="SUPFAM" id="SSF53822">
    <property type="entry name" value="Periplasmic binding protein-like I"/>
    <property type="match status" value="1"/>
</dbReference>
<evidence type="ECO:0000256" key="3">
    <source>
        <dbReference type="ARBA" id="ARBA00023163"/>
    </source>
</evidence>
<name>A0A174AEB8_9FIRM</name>
<evidence type="ECO:0000259" key="4">
    <source>
        <dbReference type="PROSITE" id="PS50932"/>
    </source>
</evidence>
<dbReference type="InterPro" id="IPR000843">
    <property type="entry name" value="HTH_LacI"/>
</dbReference>
<dbReference type="InterPro" id="IPR028082">
    <property type="entry name" value="Peripla_BP_I"/>
</dbReference>
<dbReference type="Pfam" id="PF13377">
    <property type="entry name" value="Peripla_BP_3"/>
    <property type="match status" value="1"/>
</dbReference>
<dbReference type="EMBL" id="QRVL01000012">
    <property type="protein sequence ID" value="RGS38341.1"/>
    <property type="molecule type" value="Genomic_DNA"/>
</dbReference>
<proteinExistence type="predicted"/>
<dbReference type="Gene3D" id="3.40.50.2300">
    <property type="match status" value="2"/>
</dbReference>
<dbReference type="Gene3D" id="1.10.260.40">
    <property type="entry name" value="lambda repressor-like DNA-binding domains"/>
    <property type="match status" value="1"/>
</dbReference>
<evidence type="ECO:0000256" key="2">
    <source>
        <dbReference type="ARBA" id="ARBA00023125"/>
    </source>
</evidence>
<dbReference type="GO" id="GO:0000976">
    <property type="term" value="F:transcription cis-regulatory region binding"/>
    <property type="evidence" value="ECO:0007669"/>
    <property type="project" value="TreeGrafter"/>
</dbReference>
<sequence>MATIKEIAELAKVSPATVSRVLNQDETLTVTAEVRNQILKIAHELNYIPPKMRHAQNKTHVTIGVADWHLVRGDRHDIRLASLDHIAAAMPQKADVSFLRIACREDADVDGILAFGSFSEEEINFLRKQSDAILFVNSDQKDYEFDRIIMDYEQGLKDMVHYLLDVKEYRSIGYIGGIYEKDGVRIGTHRLMGLTEILAQRGCYKEHYFCVGEISRESGYRLTRELLETDDVPEVLVLGNDEVAEGALEAVKELKYRIPKDVAVVIYRDIETLQTKYPTYTSLRMLPDIVWSTAIKLLLERIIDKRVDSMKVYLPTKLELGDSA</sequence>
<dbReference type="InterPro" id="IPR010982">
    <property type="entry name" value="Lambda_DNA-bd_dom_sf"/>
</dbReference>
<dbReference type="AlphaFoldDB" id="A0A174AEB8"/>
<gene>
    <name evidence="5" type="ORF">DWX93_12475</name>
</gene>
<keyword evidence="3" id="KW-0804">Transcription</keyword>
<keyword evidence="2" id="KW-0238">DNA-binding</keyword>
<evidence type="ECO:0000256" key="1">
    <source>
        <dbReference type="ARBA" id="ARBA00023015"/>
    </source>
</evidence>
<protein>
    <submittedName>
        <fullName evidence="5">LacI family transcriptional regulator</fullName>
    </submittedName>
</protein>
<dbReference type="SUPFAM" id="SSF47413">
    <property type="entry name" value="lambda repressor-like DNA-binding domains"/>
    <property type="match status" value="1"/>
</dbReference>
<feature type="domain" description="HTH lacI-type" evidence="4">
    <location>
        <begin position="2"/>
        <end position="49"/>
    </location>
</feature>
<dbReference type="Proteomes" id="UP000266172">
    <property type="component" value="Unassembled WGS sequence"/>
</dbReference>
<organism evidence="5 6">
    <name type="scientific">Roseburia hominis</name>
    <dbReference type="NCBI Taxonomy" id="301301"/>
    <lineage>
        <taxon>Bacteria</taxon>
        <taxon>Bacillati</taxon>
        <taxon>Bacillota</taxon>
        <taxon>Clostridia</taxon>
        <taxon>Lachnospirales</taxon>
        <taxon>Lachnospiraceae</taxon>
        <taxon>Roseburia</taxon>
    </lineage>
</organism>
<dbReference type="InterPro" id="IPR046335">
    <property type="entry name" value="LacI/GalR-like_sensor"/>
</dbReference>
<dbReference type="PANTHER" id="PTHR30146:SF149">
    <property type="entry name" value="HTH-TYPE TRANSCRIPTIONAL REGULATOR EBGR"/>
    <property type="match status" value="1"/>
</dbReference>
<reference evidence="5 6" key="1">
    <citation type="submission" date="2018-08" db="EMBL/GenBank/DDBJ databases">
        <title>A genome reference for cultivated species of the human gut microbiota.</title>
        <authorList>
            <person name="Zou Y."/>
            <person name="Xue W."/>
            <person name="Luo G."/>
        </authorList>
    </citation>
    <scope>NUCLEOTIDE SEQUENCE [LARGE SCALE GENOMIC DNA]</scope>
    <source>
        <strain evidence="5 6">AF22-12AC</strain>
    </source>
</reference>
<dbReference type="GO" id="GO:0003700">
    <property type="term" value="F:DNA-binding transcription factor activity"/>
    <property type="evidence" value="ECO:0007669"/>
    <property type="project" value="TreeGrafter"/>
</dbReference>